<comment type="similarity">
    <text evidence="2 4">Belongs to the bacterial solute-binding protein 3 family.</text>
</comment>
<dbReference type="PANTHER" id="PTHR35936">
    <property type="entry name" value="MEMBRANE-BOUND LYTIC MUREIN TRANSGLYCOSYLASE F"/>
    <property type="match status" value="1"/>
</dbReference>
<dbReference type="InterPro" id="IPR018313">
    <property type="entry name" value="SBP_3_CS"/>
</dbReference>
<comment type="subcellular location">
    <subcellularLocation>
        <location evidence="1">Cell envelope</location>
    </subcellularLocation>
</comment>
<feature type="signal peptide" evidence="5">
    <location>
        <begin position="1"/>
        <end position="21"/>
    </location>
</feature>
<proteinExistence type="inferred from homology"/>
<dbReference type="PROSITE" id="PS51257">
    <property type="entry name" value="PROKAR_LIPOPROTEIN"/>
    <property type="match status" value="1"/>
</dbReference>
<feature type="domain" description="Solute-binding protein family 3/N-terminal" evidence="6">
    <location>
        <begin position="49"/>
        <end position="272"/>
    </location>
</feature>
<comment type="caution">
    <text evidence="8">The sequence shown here is derived from an EMBL/GenBank/DDBJ whole genome shotgun (WGS) entry which is preliminary data.</text>
</comment>
<dbReference type="PROSITE" id="PS01039">
    <property type="entry name" value="SBP_BACTERIAL_3"/>
    <property type="match status" value="1"/>
</dbReference>
<protein>
    <submittedName>
        <fullName evidence="8">Cyclohexadienyl dehydratase</fullName>
    </submittedName>
</protein>
<evidence type="ECO:0000256" key="1">
    <source>
        <dbReference type="ARBA" id="ARBA00004196"/>
    </source>
</evidence>
<evidence type="ECO:0000256" key="2">
    <source>
        <dbReference type="ARBA" id="ARBA00010333"/>
    </source>
</evidence>
<gene>
    <name evidence="7" type="ORF">MmonteBS_20330</name>
    <name evidence="8" type="ORF">NJB18185_30080</name>
</gene>
<reference evidence="8" key="3">
    <citation type="journal article" date="2022" name="Microbiol. Resour. Announc.">
        <title>Draft Genome Sequences of Eight Mycobacterium montefiorense Strains Isolated from Salamanders in Captivity.</title>
        <authorList>
            <person name="Komine T."/>
            <person name="Ihara H."/>
            <person name="Fukano H."/>
            <person name="Hoshino Y."/>
            <person name="Kurata O."/>
            <person name="Wada S."/>
        </authorList>
    </citation>
    <scope>NUCLEOTIDE SEQUENCE</scope>
    <source>
        <strain evidence="8">NJB18185</strain>
    </source>
</reference>
<feature type="chain" id="PRO_5041328717" evidence="5">
    <location>
        <begin position="22"/>
        <end position="275"/>
    </location>
</feature>
<dbReference type="Proteomes" id="UP000245060">
    <property type="component" value="Unassembled WGS sequence"/>
</dbReference>
<keyword evidence="9" id="KW-1185">Reference proteome</keyword>
<reference evidence="8" key="4">
    <citation type="submission" date="2022-04" db="EMBL/GenBank/DDBJ databases">
        <authorList>
            <person name="Komine T."/>
            <person name="Fukano H."/>
            <person name="Wada S."/>
        </authorList>
    </citation>
    <scope>NUCLEOTIDE SEQUENCE</scope>
    <source>
        <strain evidence="8">NJB18185</strain>
    </source>
</reference>
<dbReference type="Pfam" id="PF00497">
    <property type="entry name" value="SBP_bac_3"/>
    <property type="match status" value="1"/>
</dbReference>
<evidence type="ECO:0000256" key="3">
    <source>
        <dbReference type="ARBA" id="ARBA00022729"/>
    </source>
</evidence>
<evidence type="ECO:0000256" key="4">
    <source>
        <dbReference type="RuleBase" id="RU003744"/>
    </source>
</evidence>
<reference evidence="9" key="2">
    <citation type="submission" date="2018-04" db="EMBL/GenBank/DDBJ databases">
        <title>Draft genome sequence of Mycobacterium montefiorense isolated from Japanese black salamander.</title>
        <authorList>
            <person name="Fukano H."/>
            <person name="Yoshida M."/>
            <person name="Shimizu A."/>
            <person name="Iwao H."/>
            <person name="Kurata O."/>
            <person name="Katayama Y."/>
            <person name="Omatsu T."/>
            <person name="Mizutani T."/>
            <person name="Wada S."/>
            <person name="Hoshino Y."/>
        </authorList>
    </citation>
    <scope>NUCLEOTIDE SEQUENCE [LARGE SCALE GENOMIC DNA]</scope>
    <source>
        <strain evidence="9">BS</strain>
    </source>
</reference>
<evidence type="ECO:0000313" key="9">
    <source>
        <dbReference type="Proteomes" id="UP000245060"/>
    </source>
</evidence>
<dbReference type="EMBL" id="BFCH01000017">
    <property type="protein sequence ID" value="GBG37661.1"/>
    <property type="molecule type" value="Genomic_DNA"/>
</dbReference>
<dbReference type="GO" id="GO:0030313">
    <property type="term" value="C:cell envelope"/>
    <property type="evidence" value="ECO:0007669"/>
    <property type="project" value="UniProtKB-SubCell"/>
</dbReference>
<dbReference type="EMBL" id="BQYH01000021">
    <property type="protein sequence ID" value="GKU73237.1"/>
    <property type="molecule type" value="Genomic_DNA"/>
</dbReference>
<dbReference type="SUPFAM" id="SSF53850">
    <property type="entry name" value="Periplasmic binding protein-like II"/>
    <property type="match status" value="1"/>
</dbReference>
<dbReference type="RefSeq" id="WP_108922228.1">
    <property type="nucleotide sequence ID" value="NZ_BFCH01000017.1"/>
</dbReference>
<organism evidence="8 10">
    <name type="scientific">Mycobacterium montefiorense</name>
    <dbReference type="NCBI Taxonomy" id="154654"/>
    <lineage>
        <taxon>Bacteria</taxon>
        <taxon>Bacillati</taxon>
        <taxon>Actinomycetota</taxon>
        <taxon>Actinomycetes</taxon>
        <taxon>Mycobacteriales</taxon>
        <taxon>Mycobacteriaceae</taxon>
        <taxon>Mycobacterium</taxon>
        <taxon>Mycobacterium simiae complex</taxon>
    </lineage>
</organism>
<dbReference type="AlphaFoldDB" id="A0AA37UUA4"/>
<accession>A0AA37UUA4</accession>
<dbReference type="Proteomes" id="UP001139505">
    <property type="component" value="Unassembled WGS sequence"/>
</dbReference>
<reference evidence="7" key="1">
    <citation type="journal article" date="2018" name="Genome Announc.">
        <title>Draft Genome Sequence of Mycobacterium montefiorense Isolated from Japanese Black Salamander (Hynobius nigrescens).</title>
        <authorList>
            <person name="Fukano H."/>
            <person name="Yoshida M."/>
            <person name="Shimizu A."/>
            <person name="Iwao H."/>
            <person name="Katayama Y."/>
            <person name="Omatsu T."/>
            <person name="Mizutani T."/>
            <person name="Kurata O."/>
            <person name="Wada S."/>
            <person name="Hoshino Y."/>
        </authorList>
    </citation>
    <scope>NUCLEOTIDE SEQUENCE</scope>
    <source>
        <strain evidence="7">BS</strain>
    </source>
</reference>
<evidence type="ECO:0000313" key="10">
    <source>
        <dbReference type="Proteomes" id="UP001139505"/>
    </source>
</evidence>
<dbReference type="PANTHER" id="PTHR35936:SF19">
    <property type="entry name" value="AMINO-ACID-BINDING PROTEIN YXEM-RELATED"/>
    <property type="match status" value="1"/>
</dbReference>
<evidence type="ECO:0000313" key="8">
    <source>
        <dbReference type="EMBL" id="GKU73237.1"/>
    </source>
</evidence>
<dbReference type="Gene3D" id="3.40.190.10">
    <property type="entry name" value="Periplasmic binding protein-like II"/>
    <property type="match status" value="2"/>
</dbReference>
<dbReference type="InterPro" id="IPR001638">
    <property type="entry name" value="Solute-binding_3/MltF_N"/>
</dbReference>
<evidence type="ECO:0000259" key="6">
    <source>
        <dbReference type="SMART" id="SM00062"/>
    </source>
</evidence>
<name>A0AA37UUA4_9MYCO</name>
<sequence length="275" mass="29761">MPVLRRGTTAASTVAALLVVAACGNTAPQSPPPAGKPPTALDRIVHDKVVRVCSTGDYRPFTFRDSQGSWSGLDIDMAHDLADRLGARLDLIPSTWAHIVTDVGTRCDLAMGGISISLKRAQQALYSSPYLRDGKAAIIRCTDSDKYRTLADIDTAGVRVVENPGGTNAEFAKSHITHAQVIEFPDNTMIFDQLANNAADVMFTDTSEIRYQIAQNPRLCGVAADRPLTFEQKAYLLPAGEAGLQQYVDQWLNIAQHDGTYARLSTRYLGSVIGP</sequence>
<dbReference type="SMART" id="SM00062">
    <property type="entry name" value="PBPb"/>
    <property type="match status" value="1"/>
</dbReference>
<evidence type="ECO:0000313" key="7">
    <source>
        <dbReference type="EMBL" id="GBG37661.1"/>
    </source>
</evidence>
<keyword evidence="3 5" id="KW-0732">Signal</keyword>
<evidence type="ECO:0000256" key="5">
    <source>
        <dbReference type="SAM" id="SignalP"/>
    </source>
</evidence>